<keyword evidence="5 8" id="KW-1133">Transmembrane helix</keyword>
<keyword evidence="4" id="KW-0201">Cytochrome c-type biogenesis</keyword>
<evidence type="ECO:0000256" key="1">
    <source>
        <dbReference type="ARBA" id="ARBA00004651"/>
    </source>
</evidence>
<dbReference type="Gene3D" id="2.60.40.1250">
    <property type="entry name" value="Thiol:disulfide interchange protein DsbD, N-terminal domain"/>
    <property type="match status" value="1"/>
</dbReference>
<dbReference type="EMBL" id="BSDE01000003">
    <property type="protein sequence ID" value="GLH73447.1"/>
    <property type="molecule type" value="Genomic_DNA"/>
</dbReference>
<feature type="transmembrane region" description="Helical" evidence="8">
    <location>
        <begin position="350"/>
        <end position="371"/>
    </location>
</feature>
<feature type="region of interest" description="Disordered" evidence="7">
    <location>
        <begin position="138"/>
        <end position="163"/>
    </location>
</feature>
<dbReference type="Pfam" id="PF02683">
    <property type="entry name" value="DsbD_TM"/>
    <property type="match status" value="1"/>
</dbReference>
<reference evidence="11 12" key="1">
    <citation type="journal article" date="2023" name="Antonie Van Leeuwenhoek">
        <title>Mesoterricola silvestris gen. nov., sp. nov., Mesoterricola sediminis sp. nov., Geothrix oryzae sp. nov., Geothrix edaphica sp. nov., Geothrix rubra sp. nov., and Geothrix limicola sp. nov., six novel members of Acidobacteriota isolated from soils.</title>
        <authorList>
            <person name="Itoh H."/>
            <person name="Sugisawa Y."/>
            <person name="Mise K."/>
            <person name="Xu Z."/>
            <person name="Kuniyasu M."/>
            <person name="Ushijima N."/>
            <person name="Kawano K."/>
            <person name="Kobayashi E."/>
            <person name="Shiratori Y."/>
            <person name="Masuda Y."/>
            <person name="Senoo K."/>
        </authorList>
    </citation>
    <scope>NUCLEOTIDE SEQUENCE [LARGE SCALE GENOMIC DNA]</scope>
    <source>
        <strain evidence="11 12">Red804</strain>
    </source>
</reference>
<protein>
    <submittedName>
        <fullName evidence="11">Thiol:disulfide interchange protein DsbD</fullName>
    </submittedName>
</protein>
<feature type="transmembrane region" description="Helical" evidence="8">
    <location>
        <begin position="268"/>
        <end position="291"/>
    </location>
</feature>
<keyword evidence="6 8" id="KW-0472">Membrane</keyword>
<dbReference type="InterPro" id="IPR013766">
    <property type="entry name" value="Thioredoxin_domain"/>
</dbReference>
<dbReference type="SUPFAM" id="SSF52833">
    <property type="entry name" value="Thioredoxin-like"/>
    <property type="match status" value="1"/>
</dbReference>
<evidence type="ECO:0000256" key="4">
    <source>
        <dbReference type="ARBA" id="ARBA00022748"/>
    </source>
</evidence>
<keyword evidence="9" id="KW-0732">Signal</keyword>
<name>A0ABQ5QF34_9BACT</name>
<feature type="transmembrane region" description="Helical" evidence="8">
    <location>
        <begin position="437"/>
        <end position="454"/>
    </location>
</feature>
<accession>A0ABQ5QF34</accession>
<dbReference type="Proteomes" id="UP001165069">
    <property type="component" value="Unassembled WGS sequence"/>
</dbReference>
<dbReference type="SUPFAM" id="SSF74863">
    <property type="entry name" value="Thiol:disulfide interchange protein DsbD, N-terminal domain (DsbD-alpha)"/>
    <property type="match status" value="1"/>
</dbReference>
<evidence type="ECO:0000256" key="5">
    <source>
        <dbReference type="ARBA" id="ARBA00022989"/>
    </source>
</evidence>
<dbReference type="PANTHER" id="PTHR32234:SF0">
    <property type="entry name" value="THIOL:DISULFIDE INTERCHANGE PROTEIN DSBD"/>
    <property type="match status" value="1"/>
</dbReference>
<dbReference type="InterPro" id="IPR003834">
    <property type="entry name" value="Cyt_c_assmbl_TM_dom"/>
</dbReference>
<feature type="transmembrane region" description="Helical" evidence="8">
    <location>
        <begin position="189"/>
        <end position="210"/>
    </location>
</feature>
<dbReference type="PANTHER" id="PTHR32234">
    <property type="entry name" value="THIOL:DISULFIDE INTERCHANGE PROTEIN DSBD"/>
    <property type="match status" value="1"/>
</dbReference>
<feature type="transmembrane region" description="Helical" evidence="8">
    <location>
        <begin position="407"/>
        <end position="425"/>
    </location>
</feature>
<comment type="subcellular location">
    <subcellularLocation>
        <location evidence="1">Cell membrane</location>
        <topology evidence="1">Multi-pass membrane protein</topology>
    </subcellularLocation>
</comment>
<evidence type="ECO:0000256" key="7">
    <source>
        <dbReference type="SAM" id="MobiDB-lite"/>
    </source>
</evidence>
<dbReference type="Pfam" id="PF13098">
    <property type="entry name" value="Thioredoxin_2"/>
    <property type="match status" value="1"/>
</dbReference>
<keyword evidence="2" id="KW-1003">Cell membrane</keyword>
<proteinExistence type="predicted"/>
<evidence type="ECO:0000313" key="11">
    <source>
        <dbReference type="EMBL" id="GLH73447.1"/>
    </source>
</evidence>
<feature type="transmembrane region" description="Helical" evidence="8">
    <location>
        <begin position="383"/>
        <end position="401"/>
    </location>
</feature>
<organism evidence="11 12">
    <name type="scientific">Geothrix limicola</name>
    <dbReference type="NCBI Taxonomy" id="2927978"/>
    <lineage>
        <taxon>Bacteria</taxon>
        <taxon>Pseudomonadati</taxon>
        <taxon>Acidobacteriota</taxon>
        <taxon>Holophagae</taxon>
        <taxon>Holophagales</taxon>
        <taxon>Holophagaceae</taxon>
        <taxon>Geothrix</taxon>
    </lineage>
</organism>
<keyword evidence="12" id="KW-1185">Reference proteome</keyword>
<sequence>MRLTRLFMFLAMFGTFTASAFGFEPDQDVAVAFQKGAVVIAVPQGAHIKKSFTDVTLASGPGSLKVGPLPKSDAKDELGEEVYHGTIRIPLTGTGLKGDVRLNVQFQACTEGEGGNCFPPTTRTLSVKASDIPGSAKAEIASREVKGETAGESSGVGQPSGTVAVVPVDVPSSTTTSTTASAPEPQRGLLVALLLVFFAGMGASLTPCVYPMIPITMAIIGAKGGGKLKGFALSLVLVLGMALTYTTLGVVAAKSGAAFGAFAQKPAFLIPVSALFGLFALSLFGAFEIALPQGLQSRLQGSGPRKGYGGAFLMGMVLGPISAPCVGPIIGAVLVGIAQQGSVVQGGLQLFTFALGMGVLFLVVGTFSAALPKSGEWLTRFKYIMGLTVLGFAAWNVRLIVPEALNLAMWTVVLLVGAAVFGAFGTGDGLVAQFRKGFAILLLILALVLGIKATEAGLNLHLLPAGGTAAAEKTENPWISQDYEKALAIAKAENKLVLLDTYAEWCAQCKELNEKTWPDSQVSGWIKDHAVPVKVDADKVRPDLAKSLGIRSFPTVILLDAQGHEVQRSLGFQKPAGMLAWLRQSR</sequence>
<evidence type="ECO:0000259" key="10">
    <source>
        <dbReference type="PROSITE" id="PS51352"/>
    </source>
</evidence>
<dbReference type="InterPro" id="IPR028250">
    <property type="entry name" value="DsbDN"/>
</dbReference>
<feature type="compositionally biased region" description="Basic and acidic residues" evidence="7">
    <location>
        <begin position="140"/>
        <end position="149"/>
    </location>
</feature>
<keyword evidence="3 8" id="KW-0812">Transmembrane</keyword>
<feature type="signal peptide" evidence="9">
    <location>
        <begin position="1"/>
        <end position="20"/>
    </location>
</feature>
<evidence type="ECO:0000256" key="2">
    <source>
        <dbReference type="ARBA" id="ARBA00022475"/>
    </source>
</evidence>
<dbReference type="Pfam" id="PF11412">
    <property type="entry name" value="DsbD_N"/>
    <property type="match status" value="1"/>
</dbReference>
<comment type="caution">
    <text evidence="11">The sequence shown here is derived from an EMBL/GenBank/DDBJ whole genome shotgun (WGS) entry which is preliminary data.</text>
</comment>
<evidence type="ECO:0000256" key="6">
    <source>
        <dbReference type="ARBA" id="ARBA00023136"/>
    </source>
</evidence>
<dbReference type="InterPro" id="IPR036249">
    <property type="entry name" value="Thioredoxin-like_sf"/>
</dbReference>
<feature type="chain" id="PRO_5047442339" evidence="9">
    <location>
        <begin position="21"/>
        <end position="586"/>
    </location>
</feature>
<evidence type="ECO:0000256" key="8">
    <source>
        <dbReference type="SAM" id="Phobius"/>
    </source>
</evidence>
<dbReference type="InterPro" id="IPR036929">
    <property type="entry name" value="DsbDN_sf"/>
</dbReference>
<evidence type="ECO:0000256" key="9">
    <source>
        <dbReference type="SAM" id="SignalP"/>
    </source>
</evidence>
<gene>
    <name evidence="11" type="primary">dsbD_1</name>
    <name evidence="11" type="ORF">GETHLI_19490</name>
</gene>
<evidence type="ECO:0000313" key="12">
    <source>
        <dbReference type="Proteomes" id="UP001165069"/>
    </source>
</evidence>
<feature type="transmembrane region" description="Helical" evidence="8">
    <location>
        <begin position="312"/>
        <end position="338"/>
    </location>
</feature>
<dbReference type="Gene3D" id="3.40.30.10">
    <property type="entry name" value="Glutaredoxin"/>
    <property type="match status" value="1"/>
</dbReference>
<feature type="domain" description="Thioredoxin" evidence="10">
    <location>
        <begin position="464"/>
        <end position="586"/>
    </location>
</feature>
<dbReference type="PROSITE" id="PS51352">
    <property type="entry name" value="THIOREDOXIN_2"/>
    <property type="match status" value="1"/>
</dbReference>
<feature type="transmembrane region" description="Helical" evidence="8">
    <location>
        <begin position="231"/>
        <end position="253"/>
    </location>
</feature>
<dbReference type="InterPro" id="IPR012336">
    <property type="entry name" value="Thioredoxin-like_fold"/>
</dbReference>
<evidence type="ECO:0000256" key="3">
    <source>
        <dbReference type="ARBA" id="ARBA00022692"/>
    </source>
</evidence>